<feature type="transmembrane region" description="Helical" evidence="1">
    <location>
        <begin position="490"/>
        <end position="507"/>
    </location>
</feature>
<evidence type="ECO:0000313" key="2">
    <source>
        <dbReference type="EMBL" id="SCL58443.1"/>
    </source>
</evidence>
<feature type="transmembrane region" description="Helical" evidence="1">
    <location>
        <begin position="78"/>
        <end position="95"/>
    </location>
</feature>
<protein>
    <submittedName>
        <fullName evidence="2">Uncharacterized protein</fullName>
    </submittedName>
</protein>
<gene>
    <name evidence="2" type="ORF">GA0070617_3820</name>
</gene>
<feature type="transmembrane region" description="Helical" evidence="1">
    <location>
        <begin position="565"/>
        <end position="585"/>
    </location>
</feature>
<accession>A0A1C6UX97</accession>
<evidence type="ECO:0000313" key="3">
    <source>
        <dbReference type="Proteomes" id="UP000198937"/>
    </source>
</evidence>
<organism evidence="2 3">
    <name type="scientific">Micromonospora yangpuensis</name>
    <dbReference type="NCBI Taxonomy" id="683228"/>
    <lineage>
        <taxon>Bacteria</taxon>
        <taxon>Bacillati</taxon>
        <taxon>Actinomycetota</taxon>
        <taxon>Actinomycetes</taxon>
        <taxon>Micromonosporales</taxon>
        <taxon>Micromonosporaceae</taxon>
        <taxon>Micromonospora</taxon>
    </lineage>
</organism>
<dbReference type="OrthoDB" id="139907at2"/>
<feature type="transmembrane region" description="Helical" evidence="1">
    <location>
        <begin position="26"/>
        <end position="45"/>
    </location>
</feature>
<feature type="transmembrane region" description="Helical" evidence="1">
    <location>
        <begin position="284"/>
        <end position="306"/>
    </location>
</feature>
<reference evidence="3" key="1">
    <citation type="submission" date="2016-06" db="EMBL/GenBank/DDBJ databases">
        <authorList>
            <person name="Varghese N."/>
            <person name="Submissions Spin"/>
        </authorList>
    </citation>
    <scope>NUCLEOTIDE SEQUENCE [LARGE SCALE GENOMIC DNA]</scope>
    <source>
        <strain evidence="3">DSM 45577</strain>
    </source>
</reference>
<feature type="transmembrane region" description="Helical" evidence="1">
    <location>
        <begin position="207"/>
        <end position="226"/>
    </location>
</feature>
<dbReference type="Proteomes" id="UP000198937">
    <property type="component" value="Unassembled WGS sequence"/>
</dbReference>
<feature type="transmembrane region" description="Helical" evidence="1">
    <location>
        <begin position="409"/>
        <end position="425"/>
    </location>
</feature>
<feature type="transmembrane region" description="Helical" evidence="1">
    <location>
        <begin position="183"/>
        <end position="200"/>
    </location>
</feature>
<feature type="transmembrane region" description="Helical" evidence="1">
    <location>
        <begin position="51"/>
        <end position="71"/>
    </location>
</feature>
<feature type="transmembrane region" description="Helical" evidence="1">
    <location>
        <begin position="540"/>
        <end position="560"/>
    </location>
</feature>
<keyword evidence="1" id="KW-0812">Transmembrane</keyword>
<feature type="transmembrane region" description="Helical" evidence="1">
    <location>
        <begin position="107"/>
        <end position="129"/>
    </location>
</feature>
<keyword evidence="3" id="KW-1185">Reference proteome</keyword>
<feature type="transmembrane region" description="Helical" evidence="1">
    <location>
        <begin position="514"/>
        <end position="534"/>
    </location>
</feature>
<dbReference type="RefSeq" id="WP_091440096.1">
    <property type="nucleotide sequence ID" value="NZ_BMMJ01000014.1"/>
</dbReference>
<name>A0A1C6UX97_9ACTN</name>
<feature type="transmembrane region" description="Helical" evidence="1">
    <location>
        <begin position="430"/>
        <end position="450"/>
    </location>
</feature>
<keyword evidence="1" id="KW-0472">Membrane</keyword>
<sequence length="715" mass="75759">MTTQTLHPTPTTIVDETPDGRVERGALVATAALALIVPILVWWRIPLPGREVLAVLFALTSPGVPVAILLFGRSRPMWVAAAPALSVAAIVLLTLTQTLTVTWSPSVAASLLAVATAATTVPAWGACPTRPRPSRTPVDRAAVVFALLRCSALAGATVMWIWAVRVVDLDAAGALGLIQALPWQYVVAVLVVLAVAAGALHRGGTATLAVCAVLTITMTTTFVSFADGGAVVGTGYVHVGFADAIARSGVLLTATDARFSWPGFFTAAAALTGWAGLDDAAPLLLAYPAVLGSLYIAPVYVIGLAVTRDRRLAWTGVLLFACGNWVQQDYFSPQSVALLFFLVVLAVLFWQTSHAPVPRVTGGPLARMWATVRRTPGRPVGMSAGRVVAIEVTLLVLTTALVVTHQLTPVALIVALALLALTGTIRSRTLWFAVGVLFAAWFAFGATDWWTGHLSVLINGFGQVEQAVSSGVTERVRGDGSYQAMQRLRIGWSALFTLAGFVGWLASRRLFPMSATAAVVAAPGVLVVAQPYGGEVVLRVFLYALPLLAVLAAVALGVLVRSRRWWATAGLAVGLGLAGLGLTAVRGANTAFERNPADVVATASRVLDSAPTGSTIWPLFTDGTLRATRVGEVWPVDITAGEGTAFQRLLRAEPDYVVLTQPRQRYEHIVNGALPTWFDTVARQLVTTGRYRVIERSDHVTVLARTDPPTERRPR</sequence>
<evidence type="ECO:0000256" key="1">
    <source>
        <dbReference type="SAM" id="Phobius"/>
    </source>
</evidence>
<keyword evidence="1" id="KW-1133">Transmembrane helix</keyword>
<feature type="transmembrane region" description="Helical" evidence="1">
    <location>
        <begin position="141"/>
        <end position="163"/>
    </location>
</feature>
<dbReference type="AlphaFoldDB" id="A0A1C6UX97"/>
<proteinExistence type="predicted"/>
<dbReference type="STRING" id="683228.GA0070617_3820"/>
<feature type="transmembrane region" description="Helical" evidence="1">
    <location>
        <begin position="330"/>
        <end position="350"/>
    </location>
</feature>
<dbReference type="EMBL" id="FMIA01000002">
    <property type="protein sequence ID" value="SCL58443.1"/>
    <property type="molecule type" value="Genomic_DNA"/>
</dbReference>